<dbReference type="InterPro" id="IPR056091">
    <property type="entry name" value="DUF7674"/>
</dbReference>
<accession>A0ABS3YL30</accession>
<comment type="caution">
    <text evidence="2">The sequence shown here is derived from an EMBL/GenBank/DDBJ whole genome shotgun (WGS) entry which is preliminary data.</text>
</comment>
<name>A0ABS3YL30_9BACT</name>
<dbReference type="Pfam" id="PF24722">
    <property type="entry name" value="DUF7674"/>
    <property type="match status" value="1"/>
</dbReference>
<organism evidence="2 3">
    <name type="scientific">Chitinophaga chungangae</name>
    <dbReference type="NCBI Taxonomy" id="2821488"/>
    <lineage>
        <taxon>Bacteria</taxon>
        <taxon>Pseudomonadati</taxon>
        <taxon>Bacteroidota</taxon>
        <taxon>Chitinophagia</taxon>
        <taxon>Chitinophagales</taxon>
        <taxon>Chitinophagaceae</taxon>
        <taxon>Chitinophaga</taxon>
    </lineage>
</organism>
<dbReference type="Proteomes" id="UP000679126">
    <property type="component" value="Unassembled WGS sequence"/>
</dbReference>
<dbReference type="RefSeq" id="WP_209148069.1">
    <property type="nucleotide sequence ID" value="NZ_JAGHKP010000004.1"/>
</dbReference>
<keyword evidence="3" id="KW-1185">Reference proteome</keyword>
<protein>
    <recommendedName>
        <fullName evidence="1">DUF7674 domain-containing protein</fullName>
    </recommendedName>
</protein>
<dbReference type="EMBL" id="JAGHKP010000004">
    <property type="protein sequence ID" value="MBO9154958.1"/>
    <property type="molecule type" value="Genomic_DNA"/>
</dbReference>
<reference evidence="3" key="1">
    <citation type="submission" date="2021-03" db="EMBL/GenBank/DDBJ databases">
        <title>Assistant Professor.</title>
        <authorList>
            <person name="Huq M.A."/>
        </authorList>
    </citation>
    <scope>NUCLEOTIDE SEQUENCE [LARGE SCALE GENOMIC DNA]</scope>
    <source>
        <strain evidence="3">MAH-28</strain>
    </source>
</reference>
<proteinExistence type="predicted"/>
<feature type="domain" description="DUF7674" evidence="1">
    <location>
        <begin position="1"/>
        <end position="53"/>
    </location>
</feature>
<gene>
    <name evidence="2" type="ORF">J7I43_22200</name>
</gene>
<evidence type="ECO:0000313" key="2">
    <source>
        <dbReference type="EMBL" id="MBO9154958.1"/>
    </source>
</evidence>
<evidence type="ECO:0000259" key="1">
    <source>
        <dbReference type="Pfam" id="PF24722"/>
    </source>
</evidence>
<sequence>MQCLDTYLIRQLRNKNYALLEKCLQVTGRLYERGNPLVRNAVTRIIVPDLSRERPVAAIVSKILQGKQ</sequence>
<evidence type="ECO:0000313" key="3">
    <source>
        <dbReference type="Proteomes" id="UP000679126"/>
    </source>
</evidence>